<evidence type="ECO:0000313" key="1">
    <source>
        <dbReference type="EMBL" id="SCC23599.1"/>
    </source>
</evidence>
<gene>
    <name evidence="1" type="ORF">GA0061071_10969</name>
</gene>
<dbReference type="RefSeq" id="WP_088237467.1">
    <property type="nucleotide sequence ID" value="NZ_FMAY01000009.1"/>
</dbReference>
<evidence type="ECO:0000313" key="2">
    <source>
        <dbReference type="Proteomes" id="UP000198975"/>
    </source>
</evidence>
<accession>A0A1C4CX10</accession>
<protein>
    <submittedName>
        <fullName evidence="1">Uncharacterized protein</fullName>
    </submittedName>
</protein>
<name>A0A1C4CX10_9ENTR</name>
<dbReference type="Proteomes" id="UP000198975">
    <property type="component" value="Unassembled WGS sequence"/>
</dbReference>
<organism evidence="1 2">
    <name type="scientific">Kosakonia oryzendophytica</name>
    <dbReference type="NCBI Taxonomy" id="1005665"/>
    <lineage>
        <taxon>Bacteria</taxon>
        <taxon>Pseudomonadati</taxon>
        <taxon>Pseudomonadota</taxon>
        <taxon>Gammaproteobacteria</taxon>
        <taxon>Enterobacterales</taxon>
        <taxon>Enterobacteriaceae</taxon>
        <taxon>Kosakonia</taxon>
    </lineage>
</organism>
<sequence>MSNIIIQNNIAFIPAAVERPIFYYIAATPTCILHTDNTPAVQLQVFRNSSDPDDVYYAMLSLQTQLASSQAAAQAAARSCPAIPPDAVLQPLQAIACTATLNIPGILPEQPNRASLSNEQVCYLFGRIAKKEDIEVLVALLRSPQSAPVAVSYKVDYLQQLPPSTFELEANWQEVYDYLQTSVGFNILILSVDIKDISSTLISQRTVKIKTRQSDPDSHIIQAGEELTDILISEFFTPAFAHQAPEAPPRFGFYLQQVSLKETDNRRLSAKLSETTAVKRSLYPQALLGVLVENSDYQPQRVIELIDLKDDFFAHRTVNVHLLNPELDDNILLVVANMTYGKQNQALKFNAAASQPQTFTRPSLLDPNTGEMIWPVSYQFTVYFQQPIGGLASVSSGPMSTSLGDVFLDVESLYARYDFTIKTQSRFNWDWYDSVLVTVICQHLRQKNNRIAKSFLLDQHTTHVNYPLMLPDADLWQFDVTKQYSNAANAPHIPATLSQAIGQDVFIFSALYPQRTLQVAAGFDWQVVRQATVFLSYNSGPDGPVLQQMQMFTEDGENPQSFSADQLNADCRTIALEILVEFQPDHSNGNDPRINTTTDADFIDIAKLI</sequence>
<reference evidence="2" key="1">
    <citation type="submission" date="2016-08" db="EMBL/GenBank/DDBJ databases">
        <authorList>
            <person name="Varghese N."/>
            <person name="Submissions Spin"/>
        </authorList>
    </citation>
    <scope>NUCLEOTIDE SEQUENCE [LARGE SCALE GENOMIC DNA]</scope>
    <source>
        <strain evidence="2">REICA_082</strain>
    </source>
</reference>
<dbReference type="AlphaFoldDB" id="A0A1C4CX10"/>
<dbReference type="OrthoDB" id="6491635at2"/>
<dbReference type="EMBL" id="FMAY01000009">
    <property type="protein sequence ID" value="SCC23599.1"/>
    <property type="molecule type" value="Genomic_DNA"/>
</dbReference>
<proteinExistence type="predicted"/>
<keyword evidence="2" id="KW-1185">Reference proteome</keyword>